<dbReference type="Gene3D" id="3.40.640.10">
    <property type="entry name" value="Type I PLP-dependent aspartate aminotransferase-like (Major domain)"/>
    <property type="match status" value="1"/>
</dbReference>
<dbReference type="Pfam" id="PF00155">
    <property type="entry name" value="Aminotran_1_2"/>
    <property type="match status" value="1"/>
</dbReference>
<dbReference type="OrthoDB" id="7042322at2759"/>
<dbReference type="InterPro" id="IPR015421">
    <property type="entry name" value="PyrdxlP-dep_Trfase_major"/>
</dbReference>
<dbReference type="GO" id="GO:0047536">
    <property type="term" value="F:2-aminoadipate transaminase activity"/>
    <property type="evidence" value="ECO:0007669"/>
    <property type="project" value="TreeGrafter"/>
</dbReference>
<dbReference type="PANTHER" id="PTHR42858">
    <property type="entry name" value="AMINOTRANSFERASE"/>
    <property type="match status" value="1"/>
</dbReference>
<dbReference type="InterPro" id="IPR004839">
    <property type="entry name" value="Aminotransferase_I/II_large"/>
</dbReference>
<dbReference type="InterPro" id="IPR015424">
    <property type="entry name" value="PyrdxlP-dep_Trfase"/>
</dbReference>
<evidence type="ECO:0000259" key="1">
    <source>
        <dbReference type="Pfam" id="PF00155"/>
    </source>
</evidence>
<sequence length="420" mass="47412">MELSTTLFDSPNEGDITSLKIGSMDASALKRCIPIFNKATIHRLNHSREGKLFQYGPVSGFPDYLTELKKFLEKEYDSEVQMENLLCTGGATSGLTLAVNLLLPKSRGMIFVDNPTYFLAHGILVRELGHTLMCVPMDKNGVDVDSFAKIVKEEYSKYKKLDDGSHFWAMYYTISVHHNPTSVVFNSEKCNKIVNLAREFSFIVLCDDVYNLLTYNKAPPPKRLFAYDSPHDENYKGGHVISNGSFSKILCPGVRVGWMEMPPKLKYIFENSYILSSSGSINNYVSGVVASILKLDLLKEHLELLKSSYANRMDLAVNCLKVGLPKDFTFHRPIGGCYIWVEGYENFDSTKFEEHLINKKNIAILPGNTCSPLHFISQDKCKFKGYQSNAFRISISYNEAPILENALKILCDELNSNTFE</sequence>
<dbReference type="EMBL" id="HACA01015799">
    <property type="protein sequence ID" value="CDW33160.1"/>
    <property type="molecule type" value="Transcribed_RNA"/>
</dbReference>
<dbReference type="InterPro" id="IPR015422">
    <property type="entry name" value="PyrdxlP-dep_Trfase_small"/>
</dbReference>
<reference evidence="2" key="1">
    <citation type="submission" date="2014-05" db="EMBL/GenBank/DDBJ databases">
        <authorList>
            <person name="Chronopoulou M."/>
        </authorList>
    </citation>
    <scope>NUCLEOTIDE SEQUENCE</scope>
    <source>
        <tissue evidence="2">Whole organism</tissue>
    </source>
</reference>
<proteinExistence type="predicted"/>
<accession>A0A0K2U533</accession>
<feature type="domain" description="Aminotransferase class I/classII large" evidence="1">
    <location>
        <begin position="16"/>
        <end position="372"/>
    </location>
</feature>
<dbReference type="GO" id="GO:0030170">
    <property type="term" value="F:pyridoxal phosphate binding"/>
    <property type="evidence" value="ECO:0007669"/>
    <property type="project" value="InterPro"/>
</dbReference>
<protein>
    <submittedName>
        <fullName evidence="2">2aminoadipate transaminaselike [Nasonia vitripennis]</fullName>
    </submittedName>
</protein>
<dbReference type="Gene3D" id="3.90.1150.10">
    <property type="entry name" value="Aspartate Aminotransferase, domain 1"/>
    <property type="match status" value="1"/>
</dbReference>
<dbReference type="AlphaFoldDB" id="A0A0K2U533"/>
<name>A0A0K2U533_LEPSM</name>
<dbReference type="SUPFAM" id="SSF53383">
    <property type="entry name" value="PLP-dependent transferases"/>
    <property type="match status" value="1"/>
</dbReference>
<organism evidence="2">
    <name type="scientific">Lepeophtheirus salmonis</name>
    <name type="common">Salmon louse</name>
    <name type="synonym">Caligus salmonis</name>
    <dbReference type="NCBI Taxonomy" id="72036"/>
    <lineage>
        <taxon>Eukaryota</taxon>
        <taxon>Metazoa</taxon>
        <taxon>Ecdysozoa</taxon>
        <taxon>Arthropoda</taxon>
        <taxon>Crustacea</taxon>
        <taxon>Multicrustacea</taxon>
        <taxon>Hexanauplia</taxon>
        <taxon>Copepoda</taxon>
        <taxon>Siphonostomatoida</taxon>
        <taxon>Caligidae</taxon>
        <taxon>Lepeophtheirus</taxon>
    </lineage>
</organism>
<dbReference type="PANTHER" id="PTHR42858:SF1">
    <property type="entry name" value="LD15494P"/>
    <property type="match status" value="1"/>
</dbReference>
<dbReference type="CDD" id="cd00609">
    <property type="entry name" value="AAT_like"/>
    <property type="match status" value="1"/>
</dbReference>
<evidence type="ECO:0000313" key="2">
    <source>
        <dbReference type="EMBL" id="CDW33160.1"/>
    </source>
</evidence>